<proteinExistence type="predicted"/>
<dbReference type="CDD" id="cd01127">
    <property type="entry name" value="TrwB_TraG_TraD_VirD4"/>
    <property type="match status" value="1"/>
</dbReference>
<dbReference type="InterPro" id="IPR032689">
    <property type="entry name" value="TraG-D_C"/>
</dbReference>
<dbReference type="InterPro" id="IPR051162">
    <property type="entry name" value="T4SS_component"/>
</dbReference>
<evidence type="ECO:0000313" key="4">
    <source>
        <dbReference type="Proteomes" id="UP000011511"/>
    </source>
</evidence>
<dbReference type="InterPro" id="IPR027417">
    <property type="entry name" value="P-loop_NTPase"/>
</dbReference>
<dbReference type="PATRIC" id="fig|1227494.3.peg.3554"/>
<accession>L9ZAW3</accession>
<dbReference type="PANTHER" id="PTHR30121:SF11">
    <property type="entry name" value="AAA+ ATPASE DOMAIN-CONTAINING PROTEIN"/>
    <property type="match status" value="1"/>
</dbReference>
<dbReference type="RefSeq" id="WP_007110759.1">
    <property type="nucleotide sequence ID" value="NZ_AOIK01000043.1"/>
</dbReference>
<organism evidence="3 4">
    <name type="scientific">Natrinema altunense (strain JCM 12890 / CGMCC 1.3731 / AJ2)</name>
    <dbReference type="NCBI Taxonomy" id="1227494"/>
    <lineage>
        <taxon>Archaea</taxon>
        <taxon>Methanobacteriati</taxon>
        <taxon>Methanobacteriota</taxon>
        <taxon>Stenosarchaea group</taxon>
        <taxon>Halobacteria</taxon>
        <taxon>Halobacteriales</taxon>
        <taxon>Natrialbaceae</taxon>
        <taxon>Natrinema</taxon>
    </lineage>
</organism>
<keyword evidence="4" id="KW-1185">Reference proteome</keyword>
<dbReference type="SUPFAM" id="SSF52540">
    <property type="entry name" value="P-loop containing nucleoside triphosphate hydrolases"/>
    <property type="match status" value="1"/>
</dbReference>
<feature type="domain" description="TraD/TraG TraM recognition site" evidence="2">
    <location>
        <begin position="299"/>
        <end position="374"/>
    </location>
</feature>
<feature type="region of interest" description="Disordered" evidence="1">
    <location>
        <begin position="427"/>
        <end position="452"/>
    </location>
</feature>
<name>L9ZAW3_NATA2</name>
<sequence>MNPEDVQNLIENSDEFTTTFLGSHTSTLGVEENVGIDDDKRDIHVLNTGPTGYGKTQLMIHAALQDAHKGRGFCLVNPKGGAINQVLAKLPEDRLDDVVYINPGGENIPSINVLEPHITEEMSREHKENQKEIIVSDLIDLFKRQSESWGDRFGRVLETLLRAHLDLNIYHDEQNSLMDVFRCVINQDQLVDLIDRTEDQVIREQLVRVQEDMTSYELEPLQRRLNDFVMNSTIREVVASEESGVNFREALNQEKIILVDIQKGEVGSTVSELVGSIVITKVWAAAQSRITQKPEERVPFYLYIDELQNFGSEGSALTTMLSEAREYRLGCWLATQYLSKLDAEMRRAVVNNCRSKIVFNPDSSENENQIAGMLNGVTKNELEQLGKYRAVLQTPAERSQNDAVIFDTYPPWEGDQERIPDIKEEQAITSDPGGATAQVSQSLGKGNNAGGDAHKELLAHAKKQLEERQGIQVNLLYQDTGEDKPDGKVILPDGSIAHLEAEHSTLSKPAKVLTNYHRATQEDRETIFVVEKGRAKKLENIITDPVNRRGDTYEDENGSFDYYQADDTEFTETSDLEDAEYRIIEVSDNDLEIHNETIDAECPELDDNTQEDLENFCLHREEDGYCTALGQPCVLQE</sequence>
<dbReference type="Pfam" id="PF12696">
    <property type="entry name" value="TraG-D_C"/>
    <property type="match status" value="1"/>
</dbReference>
<comment type="caution">
    <text evidence="3">The sequence shown here is derived from an EMBL/GenBank/DDBJ whole genome shotgun (WGS) entry which is preliminary data.</text>
</comment>
<gene>
    <name evidence="3" type="ORF">C485_17722</name>
</gene>
<evidence type="ECO:0000259" key="2">
    <source>
        <dbReference type="Pfam" id="PF12696"/>
    </source>
</evidence>
<evidence type="ECO:0000256" key="1">
    <source>
        <dbReference type="SAM" id="MobiDB-lite"/>
    </source>
</evidence>
<dbReference type="EMBL" id="AOIK01000043">
    <property type="protein sequence ID" value="ELY83615.1"/>
    <property type="molecule type" value="Genomic_DNA"/>
</dbReference>
<evidence type="ECO:0000313" key="3">
    <source>
        <dbReference type="EMBL" id="ELY83615.1"/>
    </source>
</evidence>
<dbReference type="Gene3D" id="3.40.50.300">
    <property type="entry name" value="P-loop containing nucleotide triphosphate hydrolases"/>
    <property type="match status" value="2"/>
</dbReference>
<dbReference type="PANTHER" id="PTHR30121">
    <property type="entry name" value="UNCHARACTERIZED PROTEIN YJGR-RELATED"/>
    <property type="match status" value="1"/>
</dbReference>
<reference evidence="3 4" key="1">
    <citation type="journal article" date="2014" name="PLoS Genet.">
        <title>Phylogenetically driven sequencing of extremely halophilic archaea reveals strategies for static and dynamic osmo-response.</title>
        <authorList>
            <person name="Becker E.A."/>
            <person name="Seitzer P.M."/>
            <person name="Tritt A."/>
            <person name="Larsen D."/>
            <person name="Krusor M."/>
            <person name="Yao A.I."/>
            <person name="Wu D."/>
            <person name="Madern D."/>
            <person name="Eisen J.A."/>
            <person name="Darling A.E."/>
            <person name="Facciotti M.T."/>
        </authorList>
    </citation>
    <scope>NUCLEOTIDE SEQUENCE [LARGE SCALE GENOMIC DNA]</scope>
    <source>
        <strain evidence="3 4">JCM 12890</strain>
    </source>
</reference>
<dbReference type="eggNOG" id="arCOG04816">
    <property type="taxonomic scope" value="Archaea"/>
</dbReference>
<protein>
    <recommendedName>
        <fullName evidence="2">TraD/TraG TraM recognition site domain-containing protein</fullName>
    </recommendedName>
</protein>
<dbReference type="AlphaFoldDB" id="L9ZAW3"/>
<dbReference type="Proteomes" id="UP000011511">
    <property type="component" value="Unassembled WGS sequence"/>
</dbReference>